<evidence type="ECO:0000256" key="1">
    <source>
        <dbReference type="SAM" id="Phobius"/>
    </source>
</evidence>
<dbReference type="Proteomes" id="UP000664702">
    <property type="component" value="Chromosome"/>
</dbReference>
<organism evidence="2">
    <name type="scientific">Bradyrhizobium barranii subsp. barranii</name>
    <dbReference type="NCBI Taxonomy" id="2823807"/>
    <lineage>
        <taxon>Bacteria</taxon>
        <taxon>Pseudomonadati</taxon>
        <taxon>Pseudomonadota</taxon>
        <taxon>Alphaproteobacteria</taxon>
        <taxon>Hyphomicrobiales</taxon>
        <taxon>Nitrobacteraceae</taxon>
        <taxon>Bradyrhizobium</taxon>
        <taxon>Bradyrhizobium barranii</taxon>
    </lineage>
</organism>
<feature type="transmembrane region" description="Helical" evidence="1">
    <location>
        <begin position="60"/>
        <end position="81"/>
    </location>
</feature>
<evidence type="ECO:0000313" key="3">
    <source>
        <dbReference type="EMBL" id="UEM12367.1"/>
    </source>
</evidence>
<sequence length="224" mass="24372">MNVHDGGATRREGKVMKALAKTWTWIGQAFVPLAIGWGVYVRGGLDGPHLEEGVLISRGYWGLLVTLVVGVALSIVAALYIREARRARAGTLVPPNTMLEESGRNTTISWVTLAAFVVSVVSAFVLFLARYLDSNIYTWNGTSPLAPGFWSSRVKAHDLGCENAPCYALAQRLYGANSASSVNEYKLYLTDGVLVFLAVAFCIAAIFLIHELVKAPPPQLRYGR</sequence>
<gene>
    <name evidence="3" type="ORF">J4G43_049560</name>
    <name evidence="2" type="ORF">J4G43_51215</name>
</gene>
<protein>
    <submittedName>
        <fullName evidence="2">Uncharacterized protein</fullName>
    </submittedName>
</protein>
<reference evidence="3 4" key="2">
    <citation type="journal article" date="2022" name="Int. J. Syst. Evol. Microbiol.">
        <title>Strains of Bradyrhizobium barranii sp. nov. associated with legumes native to Canada are symbionts of soybeans and belong to different subspecies (subsp. barranii subsp. nov. and subsp. apii subsp. nov.) and symbiovars (sv. glycinearum and sv. septentrionale).</title>
        <authorList>
            <person name="Bromfield E.S.P."/>
            <person name="Cloutier S."/>
            <person name="Wasai-Hara S."/>
            <person name="Minamisawa K."/>
        </authorList>
    </citation>
    <scope>NUCLEOTIDE SEQUENCE [LARGE SCALE GENOMIC DNA]</scope>
    <source>
        <strain evidence="3 4">144S4</strain>
    </source>
</reference>
<dbReference type="RefSeq" id="WP_208089197.1">
    <property type="nucleotide sequence ID" value="NZ_CP086136.1"/>
</dbReference>
<keyword evidence="1" id="KW-0472">Membrane</keyword>
<keyword evidence="1" id="KW-1133">Transmembrane helix</keyword>
<accession>A0A939MGK7</accession>
<proteinExistence type="predicted"/>
<feature type="transmembrane region" description="Helical" evidence="1">
    <location>
        <begin position="108"/>
        <end position="129"/>
    </location>
</feature>
<evidence type="ECO:0000313" key="4">
    <source>
        <dbReference type="Proteomes" id="UP000664702"/>
    </source>
</evidence>
<reference evidence="2" key="1">
    <citation type="submission" date="2021-03" db="EMBL/GenBank/DDBJ databases">
        <title>Whole Genome Sequence of Bradyrhizobium sp. Strain 144S4.</title>
        <authorList>
            <person name="Bromfield E.S.P."/>
            <person name="Cloutier S."/>
        </authorList>
    </citation>
    <scope>NUCLEOTIDE SEQUENCE [LARGE SCALE GENOMIC DNA]</scope>
    <source>
        <strain evidence="2">144S4</strain>
    </source>
</reference>
<evidence type="ECO:0000313" key="2">
    <source>
        <dbReference type="EMBL" id="MBO1868863.1"/>
    </source>
</evidence>
<keyword evidence="1" id="KW-0812">Transmembrane</keyword>
<feature type="transmembrane region" description="Helical" evidence="1">
    <location>
        <begin position="20"/>
        <end position="40"/>
    </location>
</feature>
<dbReference type="KEGG" id="bban:J4G43_049560"/>
<feature type="transmembrane region" description="Helical" evidence="1">
    <location>
        <begin position="193"/>
        <end position="213"/>
    </location>
</feature>
<dbReference type="AlphaFoldDB" id="A0A939MGK7"/>
<name>A0A939MGK7_9BRAD</name>
<dbReference type="EMBL" id="CP086136">
    <property type="protein sequence ID" value="UEM12367.1"/>
    <property type="molecule type" value="Genomic_DNA"/>
</dbReference>
<dbReference type="EMBL" id="JAGEMI010000001">
    <property type="protein sequence ID" value="MBO1868863.1"/>
    <property type="molecule type" value="Genomic_DNA"/>
</dbReference>